<dbReference type="EMBL" id="FWFW01000010">
    <property type="protein sequence ID" value="SLN55757.1"/>
    <property type="molecule type" value="Genomic_DNA"/>
</dbReference>
<dbReference type="PROSITE" id="PS50056">
    <property type="entry name" value="TYR_PHOSPHATASE_2"/>
    <property type="match status" value="1"/>
</dbReference>
<dbReference type="OrthoDB" id="9814896at2"/>
<reference evidence="2 3" key="1">
    <citation type="submission" date="2017-03" db="EMBL/GenBank/DDBJ databases">
        <authorList>
            <person name="Afonso C.L."/>
            <person name="Miller P.J."/>
            <person name="Scott M.A."/>
            <person name="Spackman E."/>
            <person name="Goraichik I."/>
            <person name="Dimitrov K.M."/>
            <person name="Suarez D.L."/>
            <person name="Swayne D.E."/>
        </authorList>
    </citation>
    <scope>NUCLEOTIDE SEQUENCE [LARGE SCALE GENOMIC DNA]</scope>
    <source>
        <strain evidence="2 3">CECT 7971</strain>
    </source>
</reference>
<keyword evidence="3" id="KW-1185">Reference proteome</keyword>
<dbReference type="AlphaFoldDB" id="A0A1Y5T5J0"/>
<dbReference type="RefSeq" id="WP_085849982.1">
    <property type="nucleotide sequence ID" value="NZ_FNZV01000014.1"/>
</dbReference>
<dbReference type="InterPro" id="IPR029021">
    <property type="entry name" value="Prot-tyrosine_phosphatase-like"/>
</dbReference>
<evidence type="ECO:0000313" key="3">
    <source>
        <dbReference type="Proteomes" id="UP000193307"/>
    </source>
</evidence>
<sequence>MIKFIKRSAILAVVLLCLLIGYLAYLQISGNFYEVSSGTVYRAAQMDGQKLSKWKRENGIASILNLRGEANGADWYETERAVADRLGIEHINFAMSEHKEMTDDEVKALVEVMRDAPKPLLIHCRAGADRTGIASALYLAGIEGKREGEAERHLSIWYGHIGLPYVSKAWAMNVTWERIEPWLGYPDS</sequence>
<dbReference type="InterPro" id="IPR055214">
    <property type="entry name" value="PTP-NADK"/>
</dbReference>
<dbReference type="SUPFAM" id="SSF52799">
    <property type="entry name" value="(Phosphotyrosine protein) phosphatases II"/>
    <property type="match status" value="1"/>
</dbReference>
<gene>
    <name evidence="2" type="ORF">PAM7971_02876</name>
</gene>
<proteinExistence type="predicted"/>
<dbReference type="InterPro" id="IPR016130">
    <property type="entry name" value="Tyr_Pase_AS"/>
</dbReference>
<name>A0A1Y5T5J0_9RHOB</name>
<dbReference type="InterPro" id="IPR000387">
    <property type="entry name" value="Tyr_Pase_dom"/>
</dbReference>
<dbReference type="STRING" id="658057.SAMN04488032_11414"/>
<feature type="domain" description="Tyrosine specific protein phosphatases" evidence="1">
    <location>
        <begin position="100"/>
        <end position="139"/>
    </location>
</feature>
<evidence type="ECO:0000313" key="2">
    <source>
        <dbReference type="EMBL" id="SLN55757.1"/>
    </source>
</evidence>
<protein>
    <recommendedName>
        <fullName evidence="1">Tyrosine specific protein phosphatases domain-containing protein</fullName>
    </recommendedName>
</protein>
<dbReference type="Pfam" id="PF22741">
    <property type="entry name" value="PTP-NADK"/>
    <property type="match status" value="1"/>
</dbReference>
<accession>A0A1Y5T5J0</accession>
<dbReference type="PROSITE" id="PS00383">
    <property type="entry name" value="TYR_PHOSPHATASE_1"/>
    <property type="match status" value="1"/>
</dbReference>
<dbReference type="Proteomes" id="UP000193307">
    <property type="component" value="Unassembled WGS sequence"/>
</dbReference>
<evidence type="ECO:0000259" key="1">
    <source>
        <dbReference type="PROSITE" id="PS50056"/>
    </source>
</evidence>
<dbReference type="Gene3D" id="3.90.190.10">
    <property type="entry name" value="Protein tyrosine phosphatase superfamily"/>
    <property type="match status" value="1"/>
</dbReference>
<organism evidence="2 3">
    <name type="scientific">Pacificibacter marinus</name>
    <dbReference type="NCBI Taxonomy" id="658057"/>
    <lineage>
        <taxon>Bacteria</taxon>
        <taxon>Pseudomonadati</taxon>
        <taxon>Pseudomonadota</taxon>
        <taxon>Alphaproteobacteria</taxon>
        <taxon>Rhodobacterales</taxon>
        <taxon>Roseobacteraceae</taxon>
        <taxon>Pacificibacter</taxon>
    </lineage>
</organism>